<dbReference type="RefSeq" id="WP_039739414.1">
    <property type="nucleotide sequence ID" value="NZ_CP009788.1"/>
</dbReference>
<evidence type="ECO:0000256" key="1">
    <source>
        <dbReference type="ARBA" id="ARBA00001947"/>
    </source>
</evidence>
<dbReference type="InterPro" id="IPR011249">
    <property type="entry name" value="Metalloenz_LuxS/M16"/>
</dbReference>
<dbReference type="GO" id="GO:0006508">
    <property type="term" value="P:proteolysis"/>
    <property type="evidence" value="ECO:0007669"/>
    <property type="project" value="InterPro"/>
</dbReference>
<dbReference type="Proteomes" id="UP000057609">
    <property type="component" value="Chromosome"/>
</dbReference>
<dbReference type="PROSITE" id="PS00143">
    <property type="entry name" value="INSULINASE"/>
    <property type="match status" value="1"/>
</dbReference>
<name>A0A0B5BD32_9BACT</name>
<feature type="domain" description="Peptidase M16 C-terminal" evidence="5">
    <location>
        <begin position="170"/>
        <end position="344"/>
    </location>
</feature>
<dbReference type="GO" id="GO:0004222">
    <property type="term" value="F:metalloendopeptidase activity"/>
    <property type="evidence" value="ECO:0007669"/>
    <property type="project" value="InterPro"/>
</dbReference>
<dbReference type="KEGG" id="gpi:GPICK_00225"/>
<dbReference type="InterPro" id="IPR050361">
    <property type="entry name" value="MPP/UQCRC_Complex"/>
</dbReference>
<evidence type="ECO:0000313" key="7">
    <source>
        <dbReference type="Proteomes" id="UP000057609"/>
    </source>
</evidence>
<organism evidence="6 7">
    <name type="scientific">Geobacter pickeringii</name>
    <dbReference type="NCBI Taxonomy" id="345632"/>
    <lineage>
        <taxon>Bacteria</taxon>
        <taxon>Pseudomonadati</taxon>
        <taxon>Thermodesulfobacteriota</taxon>
        <taxon>Desulfuromonadia</taxon>
        <taxon>Geobacterales</taxon>
        <taxon>Geobacteraceae</taxon>
        <taxon>Geobacter</taxon>
    </lineage>
</organism>
<dbReference type="Pfam" id="PF00675">
    <property type="entry name" value="Peptidase_M16"/>
    <property type="match status" value="1"/>
</dbReference>
<dbReference type="InterPro" id="IPR001431">
    <property type="entry name" value="Pept_M16_Zn_BS"/>
</dbReference>
<dbReference type="HOGENOM" id="CLU_009902_3_3_7"/>
<dbReference type="InterPro" id="IPR011765">
    <property type="entry name" value="Pept_M16_N"/>
</dbReference>
<gene>
    <name evidence="6" type="ORF">GPICK_00225</name>
</gene>
<protein>
    <submittedName>
        <fullName evidence="6">Peptidase M16</fullName>
    </submittedName>
</protein>
<dbReference type="PANTHER" id="PTHR11851">
    <property type="entry name" value="METALLOPROTEASE"/>
    <property type="match status" value="1"/>
</dbReference>
<dbReference type="Gene3D" id="3.30.830.10">
    <property type="entry name" value="Metalloenzyme, LuxS/M16 peptidase-like"/>
    <property type="match status" value="2"/>
</dbReference>
<feature type="domain" description="Peptidase M16 N-terminal" evidence="4">
    <location>
        <begin position="15"/>
        <end position="148"/>
    </location>
</feature>
<dbReference type="Pfam" id="PF05193">
    <property type="entry name" value="Peptidase_M16_C"/>
    <property type="match status" value="1"/>
</dbReference>
<evidence type="ECO:0000256" key="2">
    <source>
        <dbReference type="ARBA" id="ARBA00007261"/>
    </source>
</evidence>
<comment type="similarity">
    <text evidence="2 3">Belongs to the peptidase M16 family.</text>
</comment>
<evidence type="ECO:0000256" key="3">
    <source>
        <dbReference type="RuleBase" id="RU004447"/>
    </source>
</evidence>
<dbReference type="SUPFAM" id="SSF63411">
    <property type="entry name" value="LuxS/MPP-like metallohydrolase"/>
    <property type="match status" value="2"/>
</dbReference>
<evidence type="ECO:0000313" key="6">
    <source>
        <dbReference type="EMBL" id="AJE02006.1"/>
    </source>
</evidence>
<comment type="cofactor">
    <cofactor evidence="1">
        <name>Zn(2+)</name>
        <dbReference type="ChEBI" id="CHEBI:29105"/>
    </cofactor>
</comment>
<dbReference type="GO" id="GO:0046872">
    <property type="term" value="F:metal ion binding"/>
    <property type="evidence" value="ECO:0007669"/>
    <property type="project" value="InterPro"/>
</dbReference>
<accession>A0A0B5BD32</accession>
<reference evidence="6 7" key="1">
    <citation type="journal article" date="2015" name="Genome Announc.">
        <title>Complete Genome of Geobacter pickeringii G13T, a Metal-Reducing Isolate from Sedimentary Kaolin Deposits.</title>
        <authorList>
            <person name="Badalamenti J.P."/>
            <person name="Bond D.R."/>
        </authorList>
    </citation>
    <scope>NUCLEOTIDE SEQUENCE [LARGE SCALE GENOMIC DNA]</scope>
    <source>
        <strain evidence="6 7">G13</strain>
    </source>
</reference>
<evidence type="ECO:0000259" key="4">
    <source>
        <dbReference type="Pfam" id="PF00675"/>
    </source>
</evidence>
<evidence type="ECO:0000259" key="5">
    <source>
        <dbReference type="Pfam" id="PF05193"/>
    </source>
</evidence>
<dbReference type="AlphaFoldDB" id="A0A0B5BD32"/>
<sequence length="430" mass="47348">MTIATHRTTLANGLRVVAVEMPHLHSAEIAVYLRVGGRHDRREKAGLAHFLEHMLFRGTAEHPSNLQLEAAFEAIGGCVNAATDAETTCYYSRVHPDHVAEGVRLLSVMLLSPTFHGIEVEKKIVTEEALEDINEEGAEINPDNLASSLLWPGHSLGMPTIGYLDTIAGFSEADLREQMARYYVPANAVVVAAGRIAAPEIFAAAERAFGPWRGPLPPEQLPVADGQDAPRTVFVKDADSQVDLQIAFRGFPRLDPRMVPARLIRRVLAGGGCSRLHLNLRERLGIVYSVDAQLAAYDETGCFSVDLSTAPENLTVAVEEVLRETGRLAREGVDEEELRRVKEGYFFDLAYSRDSTFEMQVRYGWGELMGLVKGVDEDRTEAAAVDGAMLRATARELFSPRRLNLVAVGPLKGSVRKELEGIIRRYEAAY</sequence>
<dbReference type="EMBL" id="CP009788">
    <property type="protein sequence ID" value="AJE02006.1"/>
    <property type="molecule type" value="Genomic_DNA"/>
</dbReference>
<proteinExistence type="inferred from homology"/>
<dbReference type="InterPro" id="IPR007863">
    <property type="entry name" value="Peptidase_M16_C"/>
</dbReference>
<dbReference type="OrthoDB" id="9811314at2"/>
<dbReference type="STRING" id="345632.GPICK_00225"/>
<keyword evidence="7" id="KW-1185">Reference proteome</keyword>
<dbReference type="PANTHER" id="PTHR11851:SF49">
    <property type="entry name" value="MITOCHONDRIAL-PROCESSING PEPTIDASE SUBUNIT ALPHA"/>
    <property type="match status" value="1"/>
</dbReference>